<dbReference type="GO" id="GO:0032541">
    <property type="term" value="C:cortical endoplasmic reticulum"/>
    <property type="evidence" value="ECO:0007669"/>
    <property type="project" value="EnsemblFungi"/>
</dbReference>
<dbReference type="GO" id="GO:0061817">
    <property type="term" value="P:endoplasmic reticulum-plasma membrane tethering"/>
    <property type="evidence" value="ECO:0007669"/>
    <property type="project" value="InterPro"/>
</dbReference>
<evidence type="ECO:0000256" key="5">
    <source>
        <dbReference type="ARBA" id="ARBA00022737"/>
    </source>
</evidence>
<dbReference type="PROSITE" id="PS51847">
    <property type="entry name" value="SMP"/>
    <property type="match status" value="1"/>
</dbReference>
<reference evidence="16 18" key="1">
    <citation type="submission" date="2015-10" db="EMBL/GenBank/DDBJ databases">
        <title>Draft genomes sequences of Candida glabrata isolates 1A, 1B, 2A, 2B, 3A and 3B.</title>
        <authorList>
            <person name="Haavelsrud O.E."/>
            <person name="Gaustad P."/>
        </authorList>
    </citation>
    <scope>NUCLEOTIDE SEQUENCE [LARGE SCALE GENOMIC DNA]</scope>
    <source>
        <strain evidence="16">910700640</strain>
    </source>
</reference>
<accession>A0A0W0DAN4</accession>
<dbReference type="PIRSF" id="PIRSF037232">
    <property type="entry name" value="Tricalbin"/>
    <property type="match status" value="1"/>
</dbReference>
<dbReference type="VEuPathDB" id="FungiDB:GWK60_L15411"/>
<evidence type="ECO:0000256" key="10">
    <source>
        <dbReference type="ARBA" id="ARBA00023136"/>
    </source>
</evidence>
<dbReference type="CDD" id="cd04044">
    <property type="entry name" value="C2A_Tricalbin-like"/>
    <property type="match status" value="1"/>
</dbReference>
<dbReference type="EMBL" id="LLZZ01000122">
    <property type="protein sequence ID" value="KTB02875.1"/>
    <property type="molecule type" value="Genomic_DNA"/>
</dbReference>
<keyword evidence="4 13" id="KW-0812">Transmembrane</keyword>
<feature type="domain" description="C2" evidence="14">
    <location>
        <begin position="606"/>
        <end position="732"/>
    </location>
</feature>
<feature type="region of interest" description="Disordered" evidence="12">
    <location>
        <begin position="592"/>
        <end position="621"/>
    </location>
</feature>
<dbReference type="CDD" id="cd04045">
    <property type="entry name" value="C2C_Tricalbin-like"/>
    <property type="match status" value="1"/>
</dbReference>
<dbReference type="InterPro" id="IPR037765">
    <property type="entry name" value="C2B_Tricalbin"/>
</dbReference>
<organism evidence="16 18">
    <name type="scientific">Candida glabrata</name>
    <name type="common">Yeast</name>
    <name type="synonym">Torulopsis glabrata</name>
    <dbReference type="NCBI Taxonomy" id="5478"/>
    <lineage>
        <taxon>Eukaryota</taxon>
        <taxon>Fungi</taxon>
        <taxon>Dikarya</taxon>
        <taxon>Ascomycota</taxon>
        <taxon>Saccharomycotina</taxon>
        <taxon>Saccharomycetes</taxon>
        <taxon>Saccharomycetales</taxon>
        <taxon>Saccharomycetaceae</taxon>
        <taxon>Nakaseomyces</taxon>
    </lineage>
</organism>
<dbReference type="Gene3D" id="2.60.40.150">
    <property type="entry name" value="C2 domain"/>
    <property type="match status" value="4"/>
</dbReference>
<dbReference type="SUPFAM" id="SSF49562">
    <property type="entry name" value="C2 domain (Calcium/lipid-binding domain, CaLB)"/>
    <property type="match status" value="4"/>
</dbReference>
<dbReference type="Proteomes" id="UP000054886">
    <property type="component" value="Unassembled WGS sequence"/>
</dbReference>
<evidence type="ECO:0000256" key="13">
    <source>
        <dbReference type="SAM" id="Phobius"/>
    </source>
</evidence>
<evidence type="ECO:0000256" key="9">
    <source>
        <dbReference type="ARBA" id="ARBA00023121"/>
    </source>
</evidence>
<dbReference type="GO" id="GO:0060304">
    <property type="term" value="P:regulation of phosphatidylinositol dephosphorylation"/>
    <property type="evidence" value="ECO:0007669"/>
    <property type="project" value="EnsemblFungi"/>
</dbReference>
<dbReference type="GO" id="GO:0055091">
    <property type="term" value="P:phospholipid homeostasis"/>
    <property type="evidence" value="ECO:0007669"/>
    <property type="project" value="EnsemblFungi"/>
</dbReference>
<feature type="domain" description="SMP-LTD" evidence="15">
    <location>
        <begin position="239"/>
        <end position="449"/>
    </location>
</feature>
<dbReference type="InterPro" id="IPR056910">
    <property type="entry name" value="TCB1-3_C2"/>
</dbReference>
<keyword evidence="8" id="KW-0445">Lipid transport</keyword>
<feature type="domain" description="C2" evidence="14">
    <location>
        <begin position="447"/>
        <end position="566"/>
    </location>
</feature>
<feature type="coiled-coil region" evidence="11">
    <location>
        <begin position="911"/>
        <end position="938"/>
    </location>
</feature>
<dbReference type="InterPro" id="IPR017147">
    <property type="entry name" value="Tricalbin"/>
</dbReference>
<gene>
    <name evidence="17" type="ORF">AO440_004787</name>
    <name evidence="16" type="ORF">AO440_005256</name>
</gene>
<keyword evidence="9" id="KW-0446">Lipid-binding</keyword>
<evidence type="ECO:0000313" key="17">
    <source>
        <dbReference type="EMBL" id="KTB02875.1"/>
    </source>
</evidence>
<feature type="domain" description="C2" evidence="14">
    <location>
        <begin position="1074"/>
        <end position="1201"/>
    </location>
</feature>
<dbReference type="Pfam" id="PF24920">
    <property type="entry name" value="C2_TCB1"/>
    <property type="match status" value="1"/>
</dbReference>
<dbReference type="GO" id="GO:0090158">
    <property type="term" value="P:endoplasmic reticulum membrane organization"/>
    <property type="evidence" value="ECO:0007669"/>
    <property type="project" value="EnsemblFungi"/>
</dbReference>
<dbReference type="InterPro" id="IPR052455">
    <property type="entry name" value="Tricalbin_domain"/>
</dbReference>
<evidence type="ECO:0000256" key="12">
    <source>
        <dbReference type="SAM" id="MobiDB-lite"/>
    </source>
</evidence>
<dbReference type="Pfam" id="PF25669">
    <property type="entry name" value="SMP_MUG190-like"/>
    <property type="match status" value="1"/>
</dbReference>
<dbReference type="VEuPathDB" id="FungiDB:GVI51_L11385"/>
<feature type="transmembrane region" description="Helical" evidence="13">
    <location>
        <begin position="189"/>
        <end position="215"/>
    </location>
</feature>
<evidence type="ECO:0000313" key="16">
    <source>
        <dbReference type="EMBL" id="KTA97917.1"/>
    </source>
</evidence>
<protein>
    <submittedName>
        <fullName evidence="16">Tricalbin-3</fullName>
    </submittedName>
</protein>
<sequence>MQSDPTQDPLGGKDTKKGNLTSQMQDTYKGGSTQPSAMDDAAPRGGVPESKIGEMYKPPEDVLVASAVANANQLPTANEEGAIGSVPLEQVHPRALRSAPSRDQNKFDTSIDGPGLIDKYGIAGGKRFDEVLDDNTPDNMYPWSHIGEFHSSGVGKPSNVSSKAVRAYLLEVFFNDLYFNTSTIMGTCFFSWLFAYIGFSWWSMIFIFFATGTVYNMEYNRFNRNIRDDLKRTTVHETISDRVEETLWLNSFLSKFWVIYMPVLSQQVKENVNPILAEVAPGYGIDALSIDEFTLGTKAPAIKGIRSYSKTSKDSFEIDISFAFTPNDESDMTPVEAREKINPRIALGVNLGKSIVSKKVTVLTEDINCSGNVRLMLKFGNIFPNIKTVSVQLLEPPMIDFVLKPIGGDTLGLDIMSFLPGLKSFVKNMINSIAGPMLFAPNHLDIDMEEIIAAQSNDASGVLAVTVISAKDLQTAADITSDVNPYVTFELDNPVSGTDEELVTNVKADTKSPTWNETKYLLVNNLQQKLHLKCYDHNGVLKDSMIGEAEIELDDLMQTSLLEHKTANLQVSNSYRGKITYSLHWFPSVNKAEEEDDDDDNNVTTSANAPNTNVDEDELEQEDNDSCVGIAKLVLHSAKNLDLSSSISGTLNPQAELLMDGQLIKTFRKVKRNNEPNWEESVEFLVPSQTDSKLTLKIWDDHKSHREFLCEYSGTASEIMDSLSMGASSLEASPQGYINVDLQWKSVPMSGLIKVTSNSLSDPIGVLKIFVRNAEINSSLSGIGDIDPYFSVSLNNVQRYRSKYQSENRSPTFNYMVYVPVTSDGQTITISLSDYQSVGSDRFIGSARVPVSKFAKRDKKTGRYQPYDKLDKSVKLDILDKRGGETDDFINASFAFIPAVPVYSPEEIANIEPLELELKEEKSKFEKEQEDLKQRMEKNPDDYEVVEVNDPFEDKQKKLGKKEKVPLQELLDNYAGVLTFQISEARLSDAPAYLEVAFDDISFPCFISKRSNSGNLDAQSANAFIRDLEYSKLYLRITTRRIVKSIDDIIAEAAFDTKELLHRGYGKPIELQVNDSKVTMTFLYNPITEELPCNERVQDTGYLNLNIISGSHLMAADRNGKSDPFVGIYINGKRVYKTHTEKKTLDPVWNEHCKIPIPSRSRSNVVMRVWDWDRAGSNDDLGYADINLSEMEINRTYDWELPLNTQGSVKLSATFNPGYVKPTLDEKDGGGLSDAPLKAIGGVSGNVADAAGNVAGIAGAGLGAAAGGLSKGGKLLKSLGQGRKSFDSHRSHKKSGIDDRTNEEIAKEAKERTERDMENKESGGPHLGIPKMKKPSMNGLSLGASHITSPFHHDHNTQDTPPQQMSETFGDHTTSSNQSTPGIERISTASTFARTLGPDAATTGTLKILSGDNLGRNIQIKVSLTQAGRIKYIYKTKKCKADNNGDIEFHEDVQFKASPEANIILGAVSVHTLGKDKEVGFGQVSLKDPSVHMGQPITVNVGEGHVTVLIDYYADQAPPVPEVPMEYRTE</sequence>
<feature type="region of interest" description="Disordered" evidence="12">
    <location>
        <begin position="1280"/>
        <end position="1383"/>
    </location>
</feature>
<dbReference type="EMBL" id="LLZZ01000155">
    <property type="protein sequence ID" value="KTA97917.1"/>
    <property type="molecule type" value="Genomic_DNA"/>
</dbReference>
<keyword evidence="3" id="KW-0597">Phosphoprotein</keyword>
<keyword evidence="11" id="KW-0175">Coiled coil</keyword>
<proteinExistence type="predicted"/>
<dbReference type="GO" id="GO:0005789">
    <property type="term" value="C:endoplasmic reticulum membrane"/>
    <property type="evidence" value="ECO:0007669"/>
    <property type="project" value="UniProtKB-SubCell"/>
</dbReference>
<comment type="subcellular location">
    <subcellularLocation>
        <location evidence="1">Endoplasmic reticulum membrane</location>
    </subcellularLocation>
</comment>
<evidence type="ECO:0000256" key="2">
    <source>
        <dbReference type="ARBA" id="ARBA00022448"/>
    </source>
</evidence>
<keyword evidence="2" id="KW-0813">Transport</keyword>
<evidence type="ECO:0000259" key="14">
    <source>
        <dbReference type="PROSITE" id="PS50004"/>
    </source>
</evidence>
<dbReference type="InterPro" id="IPR000008">
    <property type="entry name" value="C2_dom"/>
</dbReference>
<dbReference type="CDD" id="cd04052">
    <property type="entry name" value="C2B_Tricalbin-like"/>
    <property type="match status" value="1"/>
</dbReference>
<evidence type="ECO:0000256" key="7">
    <source>
        <dbReference type="ARBA" id="ARBA00022989"/>
    </source>
</evidence>
<dbReference type="InterPro" id="IPR037756">
    <property type="entry name" value="C2D_Tricalbin"/>
</dbReference>
<evidence type="ECO:0000259" key="15">
    <source>
        <dbReference type="PROSITE" id="PS51847"/>
    </source>
</evidence>
<evidence type="ECO:0000256" key="11">
    <source>
        <dbReference type="SAM" id="Coils"/>
    </source>
</evidence>
<feature type="compositionally biased region" description="Polar residues" evidence="12">
    <location>
        <begin position="18"/>
        <end position="36"/>
    </location>
</feature>
<evidence type="ECO:0000256" key="4">
    <source>
        <dbReference type="ARBA" id="ARBA00022692"/>
    </source>
</evidence>
<evidence type="ECO:0000256" key="8">
    <source>
        <dbReference type="ARBA" id="ARBA00023055"/>
    </source>
</evidence>
<dbReference type="GO" id="GO:0005933">
    <property type="term" value="C:cellular bud"/>
    <property type="evidence" value="ECO:0007669"/>
    <property type="project" value="EnsemblFungi"/>
</dbReference>
<dbReference type="Pfam" id="PF00168">
    <property type="entry name" value="C2"/>
    <property type="match status" value="4"/>
</dbReference>
<feature type="compositionally biased region" description="Basic and acidic residues" evidence="12">
    <location>
        <begin position="1284"/>
        <end position="1323"/>
    </location>
</feature>
<evidence type="ECO:0000256" key="3">
    <source>
        <dbReference type="ARBA" id="ARBA00022553"/>
    </source>
</evidence>
<dbReference type="InterPro" id="IPR031468">
    <property type="entry name" value="SMP_LBD"/>
</dbReference>
<dbReference type="SMART" id="SM00239">
    <property type="entry name" value="C2"/>
    <property type="match status" value="5"/>
</dbReference>
<evidence type="ECO:0000256" key="1">
    <source>
        <dbReference type="ARBA" id="ARBA00004586"/>
    </source>
</evidence>
<keyword evidence="5" id="KW-0677">Repeat</keyword>
<evidence type="ECO:0000313" key="18">
    <source>
        <dbReference type="Proteomes" id="UP000054886"/>
    </source>
</evidence>
<keyword evidence="10 13" id="KW-0472">Membrane</keyword>
<name>A0A0W0DAN4_CANGB</name>
<dbReference type="VEuPathDB" id="FungiDB:B1J91_L11440g"/>
<dbReference type="GO" id="GO:0035621">
    <property type="term" value="P:ER to Golgi ceramide transport"/>
    <property type="evidence" value="ECO:0007669"/>
    <property type="project" value="EnsemblFungi"/>
</dbReference>
<keyword evidence="7 13" id="KW-1133">Transmembrane helix</keyword>
<dbReference type="PROSITE" id="PS50004">
    <property type="entry name" value="C2"/>
    <property type="match status" value="4"/>
</dbReference>
<dbReference type="GO" id="GO:0005543">
    <property type="term" value="F:phospholipid binding"/>
    <property type="evidence" value="ECO:0007669"/>
    <property type="project" value="EnsemblFungi"/>
</dbReference>
<feature type="compositionally biased region" description="Polar residues" evidence="12">
    <location>
        <begin position="602"/>
        <end position="613"/>
    </location>
</feature>
<dbReference type="InterPro" id="IPR035892">
    <property type="entry name" value="C2_domain_sf"/>
</dbReference>
<evidence type="ECO:0000256" key="6">
    <source>
        <dbReference type="ARBA" id="ARBA00022824"/>
    </source>
</evidence>
<keyword evidence="6" id="KW-0256">Endoplasmic reticulum</keyword>
<feature type="domain" description="C2" evidence="14">
    <location>
        <begin position="734"/>
        <end position="864"/>
    </location>
</feature>
<dbReference type="InterPro" id="IPR037762">
    <property type="entry name" value="C2C_Tricalbin"/>
</dbReference>
<dbReference type="VEuPathDB" id="FungiDB:CAGL0L11440g"/>
<dbReference type="PANTHER" id="PTHR46980">
    <property type="entry name" value="TRICALBIN-1-RELATED"/>
    <property type="match status" value="1"/>
</dbReference>
<comment type="caution">
    <text evidence="16">The sequence shown here is derived from an EMBL/GenBank/DDBJ whole genome shotgun (WGS) entry which is preliminary data.</text>
</comment>
<dbReference type="CDD" id="cd04040">
    <property type="entry name" value="C2D_Tricalbin-like"/>
    <property type="match status" value="1"/>
</dbReference>
<feature type="region of interest" description="Disordered" evidence="12">
    <location>
        <begin position="1"/>
        <end position="54"/>
    </location>
</feature>
<dbReference type="PANTHER" id="PTHR46980:SF1">
    <property type="entry name" value="TRICALBIN-3"/>
    <property type="match status" value="1"/>
</dbReference>
<feature type="compositionally biased region" description="Polar residues" evidence="12">
    <location>
        <begin position="1358"/>
        <end position="1383"/>
    </location>
</feature>
<dbReference type="GO" id="GO:0120010">
    <property type="term" value="P:intermembrane phospholipid transfer"/>
    <property type="evidence" value="ECO:0007669"/>
    <property type="project" value="EnsemblFungi"/>
</dbReference>
<dbReference type="InterPro" id="IPR037761">
    <property type="entry name" value="C2A_Tricalbin"/>
</dbReference>
<dbReference type="CDD" id="cd21678">
    <property type="entry name" value="SMP_TCB"/>
    <property type="match status" value="1"/>
</dbReference>